<comment type="similarity">
    <text evidence="2 5">Belongs to the RecX family.</text>
</comment>
<evidence type="ECO:0000256" key="5">
    <source>
        <dbReference type="HAMAP-Rule" id="MF_01114"/>
    </source>
</evidence>
<feature type="domain" description="RecX second three-helical" evidence="7">
    <location>
        <begin position="80"/>
        <end position="111"/>
    </location>
</feature>
<dbReference type="InterPro" id="IPR036388">
    <property type="entry name" value="WH-like_DNA-bd_sf"/>
</dbReference>
<dbReference type="InterPro" id="IPR053924">
    <property type="entry name" value="RecX_HTH_2nd"/>
</dbReference>
<keyword evidence="9" id="KW-1185">Reference proteome</keyword>
<evidence type="ECO:0000313" key="9">
    <source>
        <dbReference type="Proteomes" id="UP001219862"/>
    </source>
</evidence>
<sequence>MKSKPLSLKARAIALLAQREHSVAELRRKLLRIESLRLRHEVTPNVDEDDPGPADADSPPAIAEAVDALLLCLQSQGYLDEQRFVESRVNARSRRWGTTRIKQELAQHGLSLSPDYLNELKASEFDRAMEVWRRKFGSRLSGPDETATRPAKFNNSAEQLSERVKHTRFLVQRGFSPELVNQVLRQVQARAKDEAVEPAARSSPTHGGLAGLHA</sequence>
<organism evidence="8 9">
    <name type="scientific">Roseateles koreensis</name>
    <dbReference type="NCBI Taxonomy" id="2987526"/>
    <lineage>
        <taxon>Bacteria</taxon>
        <taxon>Pseudomonadati</taxon>
        <taxon>Pseudomonadota</taxon>
        <taxon>Betaproteobacteria</taxon>
        <taxon>Burkholderiales</taxon>
        <taxon>Sphaerotilaceae</taxon>
        <taxon>Roseateles</taxon>
    </lineage>
</organism>
<accession>A0ABT5KRV6</accession>
<dbReference type="HAMAP" id="MF_01114">
    <property type="entry name" value="RecX"/>
    <property type="match status" value="1"/>
</dbReference>
<comment type="caution">
    <text evidence="8">The sequence shown here is derived from an EMBL/GenBank/DDBJ whole genome shotgun (WGS) entry which is preliminary data.</text>
</comment>
<feature type="region of interest" description="Disordered" evidence="6">
    <location>
        <begin position="192"/>
        <end position="214"/>
    </location>
</feature>
<gene>
    <name evidence="5" type="primary">recX</name>
    <name evidence="8" type="ORF">PRZ01_10610</name>
</gene>
<comment type="subcellular location">
    <subcellularLocation>
        <location evidence="1 5">Cytoplasm</location>
    </subcellularLocation>
</comment>
<dbReference type="RefSeq" id="WP_273596756.1">
    <property type="nucleotide sequence ID" value="NZ_JAQQXS010000008.1"/>
</dbReference>
<dbReference type="InterPro" id="IPR003783">
    <property type="entry name" value="Regulatory_RecX"/>
</dbReference>
<reference evidence="8 9" key="1">
    <citation type="submission" date="2022-10" db="EMBL/GenBank/DDBJ databases">
        <title>paucibacter sp. hw8 Genome sequencing.</title>
        <authorList>
            <person name="Park S."/>
        </authorList>
    </citation>
    <scope>NUCLEOTIDE SEQUENCE [LARGE SCALE GENOMIC DNA]</scope>
    <source>
        <strain evidence="9">hw8</strain>
    </source>
</reference>
<dbReference type="EMBL" id="JAQQXS010000008">
    <property type="protein sequence ID" value="MDC8785643.1"/>
    <property type="molecule type" value="Genomic_DNA"/>
</dbReference>
<dbReference type="Gene3D" id="1.10.10.10">
    <property type="entry name" value="Winged helix-like DNA-binding domain superfamily/Winged helix DNA-binding domain"/>
    <property type="match status" value="3"/>
</dbReference>
<dbReference type="PANTHER" id="PTHR33602:SF1">
    <property type="entry name" value="REGULATORY PROTEIN RECX FAMILY PROTEIN"/>
    <property type="match status" value="1"/>
</dbReference>
<name>A0ABT5KRV6_9BURK</name>
<dbReference type="Pfam" id="PF02631">
    <property type="entry name" value="RecX_HTH2"/>
    <property type="match status" value="1"/>
</dbReference>
<dbReference type="PANTHER" id="PTHR33602">
    <property type="entry name" value="REGULATORY PROTEIN RECX FAMILY PROTEIN"/>
    <property type="match status" value="1"/>
</dbReference>
<proteinExistence type="inferred from homology"/>
<evidence type="ECO:0000256" key="1">
    <source>
        <dbReference type="ARBA" id="ARBA00004496"/>
    </source>
</evidence>
<evidence type="ECO:0000256" key="2">
    <source>
        <dbReference type="ARBA" id="ARBA00009695"/>
    </source>
</evidence>
<evidence type="ECO:0000256" key="6">
    <source>
        <dbReference type="SAM" id="MobiDB-lite"/>
    </source>
</evidence>
<comment type="function">
    <text evidence="5">Modulates RecA activity.</text>
</comment>
<evidence type="ECO:0000259" key="7">
    <source>
        <dbReference type="Pfam" id="PF02631"/>
    </source>
</evidence>
<keyword evidence="4 5" id="KW-0963">Cytoplasm</keyword>
<evidence type="ECO:0000313" key="8">
    <source>
        <dbReference type="EMBL" id="MDC8785643.1"/>
    </source>
</evidence>
<evidence type="ECO:0000256" key="4">
    <source>
        <dbReference type="ARBA" id="ARBA00022490"/>
    </source>
</evidence>
<dbReference type="Proteomes" id="UP001219862">
    <property type="component" value="Unassembled WGS sequence"/>
</dbReference>
<evidence type="ECO:0000256" key="3">
    <source>
        <dbReference type="ARBA" id="ARBA00018111"/>
    </source>
</evidence>
<protein>
    <recommendedName>
        <fullName evidence="3 5">Regulatory protein RecX</fullName>
    </recommendedName>
</protein>